<organism evidence="2 3">
    <name type="scientific">Morchella conica CCBAS932</name>
    <dbReference type="NCBI Taxonomy" id="1392247"/>
    <lineage>
        <taxon>Eukaryota</taxon>
        <taxon>Fungi</taxon>
        <taxon>Dikarya</taxon>
        <taxon>Ascomycota</taxon>
        <taxon>Pezizomycotina</taxon>
        <taxon>Pezizomycetes</taxon>
        <taxon>Pezizales</taxon>
        <taxon>Morchellaceae</taxon>
        <taxon>Morchella</taxon>
    </lineage>
</organism>
<dbReference type="AlphaFoldDB" id="A0A3N4L2E2"/>
<evidence type="ECO:0000256" key="1">
    <source>
        <dbReference type="SAM" id="Phobius"/>
    </source>
</evidence>
<name>A0A3N4L2E2_9PEZI</name>
<feature type="transmembrane region" description="Helical" evidence="1">
    <location>
        <begin position="89"/>
        <end position="114"/>
    </location>
</feature>
<proteinExistence type="predicted"/>
<keyword evidence="1" id="KW-0472">Membrane</keyword>
<keyword evidence="1" id="KW-1133">Transmembrane helix</keyword>
<dbReference type="InParanoid" id="A0A3N4L2E2"/>
<keyword evidence="3" id="KW-1185">Reference proteome</keyword>
<reference evidence="2 3" key="1">
    <citation type="journal article" date="2018" name="Nat. Ecol. Evol.">
        <title>Pezizomycetes genomes reveal the molecular basis of ectomycorrhizal truffle lifestyle.</title>
        <authorList>
            <person name="Murat C."/>
            <person name="Payen T."/>
            <person name="Noel B."/>
            <person name="Kuo A."/>
            <person name="Morin E."/>
            <person name="Chen J."/>
            <person name="Kohler A."/>
            <person name="Krizsan K."/>
            <person name="Balestrini R."/>
            <person name="Da Silva C."/>
            <person name="Montanini B."/>
            <person name="Hainaut M."/>
            <person name="Levati E."/>
            <person name="Barry K.W."/>
            <person name="Belfiori B."/>
            <person name="Cichocki N."/>
            <person name="Clum A."/>
            <person name="Dockter R.B."/>
            <person name="Fauchery L."/>
            <person name="Guy J."/>
            <person name="Iotti M."/>
            <person name="Le Tacon F."/>
            <person name="Lindquist E.A."/>
            <person name="Lipzen A."/>
            <person name="Malagnac F."/>
            <person name="Mello A."/>
            <person name="Molinier V."/>
            <person name="Miyauchi S."/>
            <person name="Poulain J."/>
            <person name="Riccioni C."/>
            <person name="Rubini A."/>
            <person name="Sitrit Y."/>
            <person name="Splivallo R."/>
            <person name="Traeger S."/>
            <person name="Wang M."/>
            <person name="Zifcakova L."/>
            <person name="Wipf D."/>
            <person name="Zambonelli A."/>
            <person name="Paolocci F."/>
            <person name="Nowrousian M."/>
            <person name="Ottonello S."/>
            <person name="Baldrian P."/>
            <person name="Spatafora J.W."/>
            <person name="Henrissat B."/>
            <person name="Nagy L.G."/>
            <person name="Aury J.M."/>
            <person name="Wincker P."/>
            <person name="Grigoriev I.V."/>
            <person name="Bonfante P."/>
            <person name="Martin F.M."/>
        </authorList>
    </citation>
    <scope>NUCLEOTIDE SEQUENCE [LARGE SCALE GENOMIC DNA]</scope>
    <source>
        <strain evidence="2 3">CCBAS932</strain>
    </source>
</reference>
<feature type="transmembrane region" description="Helical" evidence="1">
    <location>
        <begin position="48"/>
        <end position="69"/>
    </location>
</feature>
<dbReference type="Proteomes" id="UP000277580">
    <property type="component" value="Unassembled WGS sequence"/>
</dbReference>
<sequence length="154" mass="18089">MAGLMEIVVVFYFPIFFLFLLFFFALLFLPPCHLTCCAAWSPAITRFGGWHCLLSSDVLDGGLVVAWWWNWMEWDERDEMRCDVIPRWLAWFGVDWIGLDCICSSFSSFLYLYFLPLLSIHFHVMCFFVICGFIIIGALGVWPFFLQLQYCNCL</sequence>
<accession>A0A3N4L2E2</accession>
<protein>
    <recommendedName>
        <fullName evidence="4">Transmembrane protein</fullName>
    </recommendedName>
</protein>
<keyword evidence="1" id="KW-0812">Transmembrane</keyword>
<evidence type="ECO:0000313" key="2">
    <source>
        <dbReference type="EMBL" id="RPB12135.1"/>
    </source>
</evidence>
<evidence type="ECO:0008006" key="4">
    <source>
        <dbReference type="Google" id="ProtNLM"/>
    </source>
</evidence>
<feature type="transmembrane region" description="Helical" evidence="1">
    <location>
        <begin position="120"/>
        <end position="145"/>
    </location>
</feature>
<evidence type="ECO:0000313" key="3">
    <source>
        <dbReference type="Proteomes" id="UP000277580"/>
    </source>
</evidence>
<feature type="transmembrane region" description="Helical" evidence="1">
    <location>
        <begin position="7"/>
        <end position="28"/>
    </location>
</feature>
<gene>
    <name evidence="2" type="ORF">P167DRAFT_165899</name>
</gene>
<dbReference type="EMBL" id="ML119130">
    <property type="protein sequence ID" value="RPB12135.1"/>
    <property type="molecule type" value="Genomic_DNA"/>
</dbReference>